<proteinExistence type="predicted"/>
<evidence type="ECO:0000256" key="1">
    <source>
        <dbReference type="SAM" id="MobiDB-lite"/>
    </source>
</evidence>
<organism evidence="2 3">
    <name type="scientific">Araneus ventricosus</name>
    <name type="common">Orbweaver spider</name>
    <name type="synonym">Epeira ventricosa</name>
    <dbReference type="NCBI Taxonomy" id="182803"/>
    <lineage>
        <taxon>Eukaryota</taxon>
        <taxon>Metazoa</taxon>
        <taxon>Ecdysozoa</taxon>
        <taxon>Arthropoda</taxon>
        <taxon>Chelicerata</taxon>
        <taxon>Arachnida</taxon>
        <taxon>Araneae</taxon>
        <taxon>Araneomorphae</taxon>
        <taxon>Entelegynae</taxon>
        <taxon>Araneoidea</taxon>
        <taxon>Araneidae</taxon>
        <taxon>Araneus</taxon>
    </lineage>
</organism>
<name>A0A4Y2KJE5_ARAVE</name>
<accession>A0A4Y2KJE5</accession>
<sequence>MEKSEETQRVNQGELWVRAKEKKGKSPSEMAVRKTRAGGNVALAPLNSKGENVAFPLPSNLSAVRSGQILRLSRATHFAAPTCVSFTC</sequence>
<dbReference type="AlphaFoldDB" id="A0A4Y2KJE5"/>
<gene>
    <name evidence="2" type="ORF">AVEN_198760_1</name>
</gene>
<dbReference type="Proteomes" id="UP000499080">
    <property type="component" value="Unassembled WGS sequence"/>
</dbReference>
<evidence type="ECO:0000313" key="2">
    <source>
        <dbReference type="EMBL" id="GBN01876.1"/>
    </source>
</evidence>
<comment type="caution">
    <text evidence="2">The sequence shown here is derived from an EMBL/GenBank/DDBJ whole genome shotgun (WGS) entry which is preliminary data.</text>
</comment>
<keyword evidence="3" id="KW-1185">Reference proteome</keyword>
<evidence type="ECO:0000313" key="3">
    <source>
        <dbReference type="Proteomes" id="UP000499080"/>
    </source>
</evidence>
<protein>
    <submittedName>
        <fullName evidence="2">Uncharacterized protein</fullName>
    </submittedName>
</protein>
<dbReference type="EMBL" id="BGPR01004653">
    <property type="protein sequence ID" value="GBN01876.1"/>
    <property type="molecule type" value="Genomic_DNA"/>
</dbReference>
<reference evidence="2 3" key="1">
    <citation type="journal article" date="2019" name="Sci. Rep.">
        <title>Orb-weaving spider Araneus ventricosus genome elucidates the spidroin gene catalogue.</title>
        <authorList>
            <person name="Kono N."/>
            <person name="Nakamura H."/>
            <person name="Ohtoshi R."/>
            <person name="Moran D.A.P."/>
            <person name="Shinohara A."/>
            <person name="Yoshida Y."/>
            <person name="Fujiwara M."/>
            <person name="Mori M."/>
            <person name="Tomita M."/>
            <person name="Arakawa K."/>
        </authorList>
    </citation>
    <scope>NUCLEOTIDE SEQUENCE [LARGE SCALE GENOMIC DNA]</scope>
</reference>
<feature type="region of interest" description="Disordered" evidence="1">
    <location>
        <begin position="1"/>
        <end position="33"/>
    </location>
</feature>